<dbReference type="SUPFAM" id="SSF53098">
    <property type="entry name" value="Ribonuclease H-like"/>
    <property type="match status" value="1"/>
</dbReference>
<keyword evidence="2" id="KW-1185">Reference proteome</keyword>
<dbReference type="OrthoDB" id="6596666at2759"/>
<evidence type="ECO:0000313" key="1">
    <source>
        <dbReference type="EMBL" id="KAF7633441.1"/>
    </source>
</evidence>
<dbReference type="Proteomes" id="UP000605970">
    <property type="component" value="Unassembled WGS sequence"/>
</dbReference>
<evidence type="ECO:0000313" key="2">
    <source>
        <dbReference type="Proteomes" id="UP000605970"/>
    </source>
</evidence>
<dbReference type="InterPro" id="IPR012337">
    <property type="entry name" value="RNaseH-like_sf"/>
</dbReference>
<dbReference type="EMBL" id="JABEBT010000076">
    <property type="protein sequence ID" value="KAF7633441.1"/>
    <property type="molecule type" value="Genomic_DNA"/>
</dbReference>
<comment type="caution">
    <text evidence="1">The sequence shown here is derived from an EMBL/GenBank/DDBJ whole genome shotgun (WGS) entry which is preliminary data.</text>
</comment>
<sequence>MDFSKGEKAEAIRQKFADIVNKNKAIDTIVRLCSILSGEKIDCQIQPNLIPFYKFAPLTSSDVERSFSIYKSVLSDNRMSFTLDNLEKYLICVYNSKND</sequence>
<organism evidence="1 2">
    <name type="scientific">Meloidogyne graminicola</name>
    <dbReference type="NCBI Taxonomy" id="189291"/>
    <lineage>
        <taxon>Eukaryota</taxon>
        <taxon>Metazoa</taxon>
        <taxon>Ecdysozoa</taxon>
        <taxon>Nematoda</taxon>
        <taxon>Chromadorea</taxon>
        <taxon>Rhabditida</taxon>
        <taxon>Tylenchina</taxon>
        <taxon>Tylenchomorpha</taxon>
        <taxon>Tylenchoidea</taxon>
        <taxon>Meloidogynidae</taxon>
        <taxon>Meloidogyninae</taxon>
        <taxon>Meloidogyne</taxon>
    </lineage>
</organism>
<accession>A0A8S9ZJJ6</accession>
<dbReference type="AlphaFoldDB" id="A0A8S9ZJJ6"/>
<gene>
    <name evidence="1" type="ORF">Mgra_00007128</name>
</gene>
<reference evidence="1" key="1">
    <citation type="journal article" date="2020" name="Ecol. Evol.">
        <title>Genome structure and content of the rice root-knot nematode (Meloidogyne graminicola).</title>
        <authorList>
            <person name="Phan N.T."/>
            <person name="Danchin E.G.J."/>
            <person name="Klopp C."/>
            <person name="Perfus-Barbeoch L."/>
            <person name="Kozlowski D.K."/>
            <person name="Koutsovoulos G.D."/>
            <person name="Lopez-Roques C."/>
            <person name="Bouchez O."/>
            <person name="Zahm M."/>
            <person name="Besnard G."/>
            <person name="Bellafiore S."/>
        </authorList>
    </citation>
    <scope>NUCLEOTIDE SEQUENCE</scope>
    <source>
        <strain evidence="1">VN-18</strain>
    </source>
</reference>
<name>A0A8S9ZJJ6_9BILA</name>
<protein>
    <submittedName>
        <fullName evidence="1">Uncharacterized protein</fullName>
    </submittedName>
</protein>
<proteinExistence type="predicted"/>